<dbReference type="InterPro" id="IPR057666">
    <property type="entry name" value="DrpA_SLOG"/>
</dbReference>
<dbReference type="Pfam" id="PF17782">
    <property type="entry name" value="WHD_DprA"/>
    <property type="match status" value="1"/>
</dbReference>
<dbReference type="InterPro" id="IPR041614">
    <property type="entry name" value="DprA_WH"/>
</dbReference>
<dbReference type="PANTHER" id="PTHR43022">
    <property type="entry name" value="PROTEIN SMF"/>
    <property type="match status" value="1"/>
</dbReference>
<feature type="domain" description="DprA winged helix" evidence="3">
    <location>
        <begin position="369"/>
        <end position="422"/>
    </location>
</feature>
<keyword evidence="5" id="KW-1185">Reference proteome</keyword>
<dbReference type="InterPro" id="IPR036388">
    <property type="entry name" value="WH-like_DNA-bd_sf"/>
</dbReference>
<name>A0A366D855_9GAMM</name>
<dbReference type="AlphaFoldDB" id="A0A366D855"/>
<evidence type="ECO:0000259" key="2">
    <source>
        <dbReference type="Pfam" id="PF02481"/>
    </source>
</evidence>
<accession>A0A366D855</accession>
<evidence type="ECO:0000256" key="1">
    <source>
        <dbReference type="ARBA" id="ARBA00006525"/>
    </source>
</evidence>
<dbReference type="EMBL" id="QNRF01000001">
    <property type="protein sequence ID" value="RBO86231.1"/>
    <property type="molecule type" value="Genomic_DNA"/>
</dbReference>
<feature type="domain" description="Smf/DprA SLOG" evidence="2">
    <location>
        <begin position="116"/>
        <end position="325"/>
    </location>
</feature>
<dbReference type="OrthoDB" id="9785707at2"/>
<dbReference type="GO" id="GO:0009294">
    <property type="term" value="P:DNA-mediated transformation"/>
    <property type="evidence" value="ECO:0007669"/>
    <property type="project" value="InterPro"/>
</dbReference>
<protein>
    <submittedName>
        <fullName evidence="4">DNA processing protein</fullName>
    </submittedName>
</protein>
<evidence type="ECO:0000259" key="3">
    <source>
        <dbReference type="Pfam" id="PF17782"/>
    </source>
</evidence>
<dbReference type="RefSeq" id="WP_113873100.1">
    <property type="nucleotide sequence ID" value="NZ_QNRF01000001.1"/>
</dbReference>
<sequence length="434" mass="47489">MSSPSLLSQEDWLCLSFLSGIGPARLSRLFTYLMHLEDSKHPDAHSFASDEPHAVSHSPAKQIDDVLSYDVLRSLKWPDVTAREAMAYLTTGTLNDAQEKKRQDTLVWLEQQDHHLILPTHFFYPEALKQIPVAPILLYAKGNVAALRLPKFGIVGARRCSTYGRDMAFHLAYELSALGIAIVSGGAMGIDTAAHQGALASNVAPNIAVMGTGLNHLYPQKNASLFKQLLDQDGLLISEYPLTTTPRPSLFPPRNRIISGLSMGVLVAEASLKSGSLISASYALQQNREVFALPGRINDMNSAGCHQLIRQGATLVRNVQDILDECPSDCLPVHKMTEHDTPAAEERQTQASSSEAYAGQTVLFKQDNKPTPIPKSLSSDAKQIIKCIEDQARAMDFDELARVTKLNASGLMQALMELELNACLKNKGGCYVRI</sequence>
<dbReference type="Gene3D" id="1.10.10.10">
    <property type="entry name" value="Winged helix-like DNA-binding domain superfamily/Winged helix DNA-binding domain"/>
    <property type="match status" value="1"/>
</dbReference>
<dbReference type="Pfam" id="PF02481">
    <property type="entry name" value="DNA_processg_A"/>
    <property type="match status" value="1"/>
</dbReference>
<evidence type="ECO:0000313" key="4">
    <source>
        <dbReference type="EMBL" id="RBO86231.1"/>
    </source>
</evidence>
<dbReference type="PANTHER" id="PTHR43022:SF1">
    <property type="entry name" value="PROTEIN SMF"/>
    <property type="match status" value="1"/>
</dbReference>
<gene>
    <name evidence="4" type="ORF">DFP76_101508</name>
</gene>
<evidence type="ECO:0000313" key="5">
    <source>
        <dbReference type="Proteomes" id="UP000252086"/>
    </source>
</evidence>
<reference evidence="4 5" key="1">
    <citation type="submission" date="2018-06" db="EMBL/GenBank/DDBJ databases">
        <title>Genomic Encyclopedia of Type Strains, Phase III (KMG-III): the genomes of soil and plant-associated and newly described type strains.</title>
        <authorList>
            <person name="Whitman W."/>
        </authorList>
    </citation>
    <scope>NUCLEOTIDE SEQUENCE [LARGE SCALE GENOMIC DNA]</scope>
    <source>
        <strain evidence="4 5">CECT 7732</strain>
    </source>
</reference>
<dbReference type="SUPFAM" id="SSF102405">
    <property type="entry name" value="MCP/YpsA-like"/>
    <property type="match status" value="1"/>
</dbReference>
<dbReference type="NCBIfam" id="TIGR00732">
    <property type="entry name" value="dprA"/>
    <property type="match status" value="1"/>
</dbReference>
<comment type="similarity">
    <text evidence="1">Belongs to the DprA/Smf family.</text>
</comment>
<organism evidence="4 5">
    <name type="scientific">Marinomonas aquiplantarum</name>
    <dbReference type="NCBI Taxonomy" id="491951"/>
    <lineage>
        <taxon>Bacteria</taxon>
        <taxon>Pseudomonadati</taxon>
        <taxon>Pseudomonadota</taxon>
        <taxon>Gammaproteobacteria</taxon>
        <taxon>Oceanospirillales</taxon>
        <taxon>Oceanospirillaceae</taxon>
        <taxon>Marinomonas</taxon>
    </lineage>
</organism>
<dbReference type="Gene3D" id="3.40.50.450">
    <property type="match status" value="1"/>
</dbReference>
<dbReference type="Proteomes" id="UP000252086">
    <property type="component" value="Unassembled WGS sequence"/>
</dbReference>
<proteinExistence type="inferred from homology"/>
<dbReference type="InterPro" id="IPR003488">
    <property type="entry name" value="DprA"/>
</dbReference>
<comment type="caution">
    <text evidence="4">The sequence shown here is derived from an EMBL/GenBank/DDBJ whole genome shotgun (WGS) entry which is preliminary data.</text>
</comment>